<protein>
    <submittedName>
        <fullName evidence="1">Uncharacterized protein</fullName>
    </submittedName>
</protein>
<organism evidence="1">
    <name type="scientific">Acidithiobacillus ferrivorans</name>
    <dbReference type="NCBI Taxonomy" id="160808"/>
    <lineage>
        <taxon>Bacteria</taxon>
        <taxon>Pseudomonadati</taxon>
        <taxon>Pseudomonadota</taxon>
        <taxon>Acidithiobacillia</taxon>
        <taxon>Acidithiobacillales</taxon>
        <taxon>Acidithiobacillaceae</taxon>
        <taxon>Acidithiobacillus</taxon>
    </lineage>
</organism>
<dbReference type="EMBL" id="CCCS020000054">
    <property type="protein sequence ID" value="CDQ11696.1"/>
    <property type="molecule type" value="Genomic_DNA"/>
</dbReference>
<name>A0A060UTP3_9PROT</name>
<dbReference type="AlphaFoldDB" id="A0A060UTP3"/>
<reference evidence="1" key="1">
    <citation type="submission" date="2014-03" db="EMBL/GenBank/DDBJ databases">
        <authorList>
            <person name="Genoscope - CEA"/>
        </authorList>
    </citation>
    <scope>NUCLEOTIDE SEQUENCE [LARGE SCALE GENOMIC DNA]</scope>
    <source>
        <strain evidence="1">CF27</strain>
    </source>
</reference>
<proteinExistence type="predicted"/>
<gene>
    <name evidence="1" type="ORF">AFERRI_580029</name>
</gene>
<accession>A0A060UTP3</accession>
<reference evidence="1" key="2">
    <citation type="submission" date="2014-07" db="EMBL/GenBank/DDBJ databases">
        <title>Initial genome analysis of the psychrotolerant acidophile Acidithiobacillus ferrivorans CF27: insights into iron and sulfur oxidation pathways and into biofilm formation.</title>
        <authorList>
            <person name="Talla E."/>
            <person name="Hedrich S."/>
            <person name="Mangenot S."/>
            <person name="Ji B."/>
            <person name="Johnson D.B."/>
            <person name="Barbe V."/>
            <person name="Bonnefoy V."/>
        </authorList>
    </citation>
    <scope>NUCLEOTIDE SEQUENCE [LARGE SCALE GENOMIC DNA]</scope>
    <source>
        <strain evidence="1">CF27</strain>
    </source>
</reference>
<evidence type="ECO:0000313" key="1">
    <source>
        <dbReference type="EMBL" id="CDQ11696.1"/>
    </source>
</evidence>
<comment type="caution">
    <text evidence="1">The sequence shown here is derived from an EMBL/GenBank/DDBJ whole genome shotgun (WGS) entry which is preliminary data.</text>
</comment>
<sequence>MWSLLIISASSPARIASRNPQNTHNQKRYCDKTLRNPSSKFGGTLWIKSFKTSGNAGKHPIVKIGIDADLVTVFVN</sequence>